<dbReference type="EMBL" id="CP005077">
    <property type="protein sequence ID" value="AGM25335.1"/>
    <property type="molecule type" value="Genomic_DNA"/>
</dbReference>
<dbReference type="HOGENOM" id="CLU_050555_1_1_14"/>
<evidence type="ECO:0000313" key="3">
    <source>
        <dbReference type="EMBL" id="AGM25335.1"/>
    </source>
</evidence>
<accession>R4UGR5</accession>
<reference evidence="3 4" key="1">
    <citation type="journal article" date="2013" name="Genome Biol. Evol.">
        <title>Complete genomes of two dipteran-associated spiroplasmas provided insights into the origin, dynamics, and impacts of viral invasion in spiroplasma.</title>
        <authorList>
            <person name="Ku C."/>
            <person name="Lo W.S."/>
            <person name="Chen L.L."/>
            <person name="Kuo C.H."/>
        </authorList>
    </citation>
    <scope>NUCLEOTIDE SEQUENCE [LARGE SCALE GENOMIC DNA]</scope>
    <source>
        <strain evidence="3 4">DF-1</strain>
    </source>
</reference>
<gene>
    <name evidence="3" type="primary">cutC</name>
    <name evidence="3" type="ORF">SCHRY_v1c07590</name>
</gene>
<dbReference type="PATRIC" id="fig|1276227.3.peg.766"/>
<dbReference type="Gene3D" id="3.20.20.380">
    <property type="entry name" value="Copper homeostasis (CutC) domain"/>
    <property type="match status" value="1"/>
</dbReference>
<dbReference type="Proteomes" id="UP000013964">
    <property type="component" value="Chromosome"/>
</dbReference>
<dbReference type="STRING" id="1276227.SCHRY_v1c07590"/>
<proteinExistence type="inferred from homology"/>
<organism evidence="3 4">
    <name type="scientific">Spiroplasma chrysopicola DF-1</name>
    <dbReference type="NCBI Taxonomy" id="1276227"/>
    <lineage>
        <taxon>Bacteria</taxon>
        <taxon>Bacillati</taxon>
        <taxon>Mycoplasmatota</taxon>
        <taxon>Mollicutes</taxon>
        <taxon>Entomoplasmatales</taxon>
        <taxon>Spiroplasmataceae</taxon>
        <taxon>Spiroplasma</taxon>
    </lineage>
</organism>
<evidence type="ECO:0000256" key="1">
    <source>
        <dbReference type="ARBA" id="ARBA00007768"/>
    </source>
</evidence>
<name>R4UGR5_9MOLU</name>
<dbReference type="KEGG" id="scr:SCHRY_v1c07590"/>
<sequence length="223" mass="24907">MFLEVIGTSLEDCETISLAGNVNRIELCANLEHGGYTPDYEVIKECCAKVNLPIRVIVRHSDKNFYCPAWEYEQIKKDIEFIKTTNADGIVIGILTATNEIDIARMQELINLSYPLNVTFHRAFDLIKDKKQAIIQLKNLGVKTVLTQGGETPILANLTTFKEIKGNGVQIQGGSGVNLTNFQTVLPVVDAIHVGSAVRFNQSWNEPIDLTLLQQFRNKKSND</sequence>
<dbReference type="InterPro" id="IPR005627">
    <property type="entry name" value="CutC-like"/>
</dbReference>
<dbReference type="eggNOG" id="COG3142">
    <property type="taxonomic scope" value="Bacteria"/>
</dbReference>
<dbReference type="PANTHER" id="PTHR12598">
    <property type="entry name" value="COPPER HOMEOSTASIS PROTEIN CUTC"/>
    <property type="match status" value="1"/>
</dbReference>
<evidence type="ECO:0000256" key="2">
    <source>
        <dbReference type="ARBA" id="ARBA00019014"/>
    </source>
</evidence>
<evidence type="ECO:0000313" key="4">
    <source>
        <dbReference type="Proteomes" id="UP000013964"/>
    </source>
</evidence>
<dbReference type="SUPFAM" id="SSF110395">
    <property type="entry name" value="CutC-like"/>
    <property type="match status" value="1"/>
</dbReference>
<dbReference type="AlphaFoldDB" id="R4UGR5"/>
<dbReference type="GO" id="GO:0005507">
    <property type="term" value="F:copper ion binding"/>
    <property type="evidence" value="ECO:0007669"/>
    <property type="project" value="TreeGrafter"/>
</dbReference>
<dbReference type="Pfam" id="PF03932">
    <property type="entry name" value="CutC"/>
    <property type="match status" value="1"/>
</dbReference>
<keyword evidence="4" id="KW-1185">Reference proteome</keyword>
<dbReference type="PANTHER" id="PTHR12598:SF0">
    <property type="entry name" value="COPPER HOMEOSTASIS PROTEIN CUTC HOMOLOG"/>
    <property type="match status" value="1"/>
</dbReference>
<protein>
    <recommendedName>
        <fullName evidence="2">Copper homeostasis protein cutC homolog</fullName>
    </recommendedName>
</protein>
<dbReference type="InterPro" id="IPR036822">
    <property type="entry name" value="CutC-like_dom_sf"/>
</dbReference>
<dbReference type="OrthoDB" id="9815677at2"/>
<comment type="similarity">
    <text evidence="1">Belongs to the CutC family.</text>
</comment>
<dbReference type="RefSeq" id="WP_016339158.1">
    <property type="nucleotide sequence ID" value="NC_021280.1"/>
</dbReference>